<dbReference type="InterPro" id="IPR038765">
    <property type="entry name" value="Papain-like_cys_pep_sf"/>
</dbReference>
<dbReference type="PROSITE" id="PS00973">
    <property type="entry name" value="USP_2"/>
    <property type="match status" value="1"/>
</dbReference>
<evidence type="ECO:0000256" key="7">
    <source>
        <dbReference type="ARBA" id="ARBA00022807"/>
    </source>
</evidence>
<comment type="similarity">
    <text evidence="2">Belongs to the peptidase C19 family.</text>
</comment>
<keyword evidence="6" id="KW-0378">Hydrolase</keyword>
<feature type="compositionally biased region" description="Acidic residues" evidence="8">
    <location>
        <begin position="796"/>
        <end position="806"/>
    </location>
</feature>
<dbReference type="InterPro" id="IPR050164">
    <property type="entry name" value="Peptidase_C19"/>
</dbReference>
<keyword evidence="11" id="KW-1185">Reference proteome</keyword>
<dbReference type="InterPro" id="IPR028889">
    <property type="entry name" value="USP"/>
</dbReference>
<feature type="compositionally biased region" description="Low complexity" evidence="8">
    <location>
        <begin position="450"/>
        <end position="466"/>
    </location>
</feature>
<feature type="compositionally biased region" description="Acidic residues" evidence="8">
    <location>
        <begin position="613"/>
        <end position="629"/>
    </location>
</feature>
<dbReference type="VEuPathDB" id="FungiDB:BD410DRAFT_791984"/>
<dbReference type="Pfam" id="PF00443">
    <property type="entry name" value="UCH"/>
    <property type="match status" value="1"/>
</dbReference>
<feature type="region of interest" description="Disordered" evidence="8">
    <location>
        <begin position="73"/>
        <end position="94"/>
    </location>
</feature>
<dbReference type="InterPro" id="IPR001394">
    <property type="entry name" value="Peptidase_C19_UCH"/>
</dbReference>
<feature type="compositionally biased region" description="Basic and acidic residues" evidence="8">
    <location>
        <begin position="400"/>
        <end position="419"/>
    </location>
</feature>
<evidence type="ECO:0000256" key="6">
    <source>
        <dbReference type="ARBA" id="ARBA00022801"/>
    </source>
</evidence>
<dbReference type="Gene3D" id="3.90.70.10">
    <property type="entry name" value="Cysteine proteinases"/>
    <property type="match status" value="2"/>
</dbReference>
<protein>
    <recommendedName>
        <fullName evidence="3">ubiquitinyl hydrolase 1</fullName>
        <ecNumber evidence="3">3.4.19.12</ecNumber>
    </recommendedName>
</protein>
<accession>A0A4Y7PYI7</accession>
<feature type="compositionally biased region" description="Basic and acidic residues" evidence="8">
    <location>
        <begin position="356"/>
        <end position="386"/>
    </location>
</feature>
<keyword evidence="7" id="KW-0788">Thiol protease</keyword>
<dbReference type="PROSITE" id="PS00972">
    <property type="entry name" value="USP_1"/>
    <property type="match status" value="1"/>
</dbReference>
<feature type="region of interest" description="Disordered" evidence="8">
    <location>
        <begin position="612"/>
        <end position="650"/>
    </location>
</feature>
<evidence type="ECO:0000256" key="2">
    <source>
        <dbReference type="ARBA" id="ARBA00009085"/>
    </source>
</evidence>
<feature type="compositionally biased region" description="Low complexity" evidence="8">
    <location>
        <begin position="993"/>
        <end position="1021"/>
    </location>
</feature>
<dbReference type="STRING" id="50990.A0A4Y7PYI7"/>
<gene>
    <name evidence="10" type="ORF">BD410DRAFT_791984</name>
</gene>
<keyword evidence="4" id="KW-0645">Protease</keyword>
<dbReference type="AlphaFoldDB" id="A0A4Y7PYI7"/>
<name>A0A4Y7PYI7_9AGAM</name>
<keyword evidence="5" id="KW-0833">Ubl conjugation pathway</keyword>
<dbReference type="GO" id="GO:0005634">
    <property type="term" value="C:nucleus"/>
    <property type="evidence" value="ECO:0007669"/>
    <property type="project" value="TreeGrafter"/>
</dbReference>
<evidence type="ECO:0000256" key="5">
    <source>
        <dbReference type="ARBA" id="ARBA00022786"/>
    </source>
</evidence>
<feature type="region of interest" description="Disordered" evidence="8">
    <location>
        <begin position="777"/>
        <end position="847"/>
    </location>
</feature>
<dbReference type="OrthoDB" id="420187at2759"/>
<feature type="compositionally biased region" description="Polar residues" evidence="8">
    <location>
        <begin position="681"/>
        <end position="705"/>
    </location>
</feature>
<reference evidence="10 11" key="1">
    <citation type="submission" date="2018-06" db="EMBL/GenBank/DDBJ databases">
        <title>A transcriptomic atlas of mushroom development highlights an independent origin of complex multicellularity.</title>
        <authorList>
            <consortium name="DOE Joint Genome Institute"/>
            <person name="Krizsan K."/>
            <person name="Almasi E."/>
            <person name="Merenyi Z."/>
            <person name="Sahu N."/>
            <person name="Viragh M."/>
            <person name="Koszo T."/>
            <person name="Mondo S."/>
            <person name="Kiss B."/>
            <person name="Balint B."/>
            <person name="Kues U."/>
            <person name="Barry K."/>
            <person name="Hegedus J.C."/>
            <person name="Henrissat B."/>
            <person name="Johnson J."/>
            <person name="Lipzen A."/>
            <person name="Ohm R."/>
            <person name="Nagy I."/>
            <person name="Pangilinan J."/>
            <person name="Yan J."/>
            <person name="Xiong Y."/>
            <person name="Grigoriev I.V."/>
            <person name="Hibbett D.S."/>
            <person name="Nagy L.G."/>
        </authorList>
    </citation>
    <scope>NUCLEOTIDE SEQUENCE [LARGE SCALE GENOMIC DNA]</scope>
    <source>
        <strain evidence="10 11">SZMC22713</strain>
    </source>
</reference>
<dbReference type="PROSITE" id="PS50235">
    <property type="entry name" value="USP_3"/>
    <property type="match status" value="1"/>
</dbReference>
<feature type="region of interest" description="Disordered" evidence="8">
    <location>
        <begin position="271"/>
        <end position="517"/>
    </location>
</feature>
<sequence>MPLIAKQTTTQELYKARRQREDEERDALLPPGLINHGNTCFMNSVLQGLIATPILSDIVRFNLPESQLPIASRRSPQLTNGHGHGGADEHEWEPGMPLGDVFTKVMEKAWRLQEERARVSTSPKEILSVLGSKYDQYQDFRQQDAHELLRHLLDAMRMEEWDIIKKRQPPPPKTKRRKRKKDSEHSTSAQGSAPPGPTIPKDQRLTSFVDMVFGGQLASILVCDKCKKVSCIYEDFNDLSLPIKPEDYEKVRKRDKLFGLAKKFKRRSGLEISVNDSPGPRASSVPVSPTRKSVDVDKTFGQAMTSDAEPRRRSLEFTDSNAVIVNAEDSEGAGTDPQTSGTSTNKDEEMVIVSKPGRESPKEPEEKKRDKLVKNKEKEKEGDDTWVKLSRRISVGMGMSKRDKEKNRQVLNAERESRGRNLAPKSDTSAGSVVDIKSPIPKSPRIQDLSAVTTSTASDASSATTAGTRSFGLPQRLSPGILSPPTSRSASPIRAALGRRDSSPTKSSSKPPKPPREEAAYLRRLLADIQPSHSVPFSMFRPPGATGSEPSIAQTLWAKSNVNSVDDCLRMFTAVEALDGENMVGCRRCWKIENGEYNPRGRSMEIEKVIGGAEEEEEDDGSSDSSEDGEEKRKGNDPSMPPSPNLRGLISPSAVLVDPHTGTFIQVDDFSSASGDDRPKSANSSSLPDSLQPSGEPSPSVSPLVTTDPLPTYGGLPIPLISTTAPEPVTVPVIQSHPPGAALNGLVEKLREKQAQASLGSSPSKDSLTLPQVRHVRRPAERRAHHPFGGENGIADSEESSDEPESDGSATTSLASVASSVTSLRASMAPVESDRQPRTSGKSEVPRSKQVIFRRHYKRYLVASPPPVLVVHLKRFQQVGKSPFQSFANFKKLDDFVSFPEYLDLKPFLLPKKDDYGLGKKRAADKSSTAGKHDRDEKCMYRLYAVVVHIGNMLGGHYIAYTALPDSQPESTTTSKTTAAAAASTTITTTTASITSPIESTDTSTAPTPTVVRPPTSRTTSFQNSAEIKGKKNQSARRWCYISDTVVKLTNLEEVLKAKAYICMYERI</sequence>
<evidence type="ECO:0000256" key="4">
    <source>
        <dbReference type="ARBA" id="ARBA00022670"/>
    </source>
</evidence>
<dbReference type="GO" id="GO:0006508">
    <property type="term" value="P:proteolysis"/>
    <property type="evidence" value="ECO:0007669"/>
    <property type="project" value="UniProtKB-KW"/>
</dbReference>
<dbReference type="PANTHER" id="PTHR24006">
    <property type="entry name" value="UBIQUITIN CARBOXYL-TERMINAL HYDROLASE"/>
    <property type="match status" value="1"/>
</dbReference>
<proteinExistence type="inferred from homology"/>
<dbReference type="GO" id="GO:0005829">
    <property type="term" value="C:cytosol"/>
    <property type="evidence" value="ECO:0007669"/>
    <property type="project" value="TreeGrafter"/>
</dbReference>
<feature type="domain" description="USP" evidence="9">
    <location>
        <begin position="31"/>
        <end position="1068"/>
    </location>
</feature>
<dbReference type="PANTHER" id="PTHR24006:SF888">
    <property type="entry name" value="UBIQUITIN CARBOXYL-TERMINAL HYDROLASE 30"/>
    <property type="match status" value="1"/>
</dbReference>
<feature type="compositionally biased region" description="Low complexity" evidence="8">
    <location>
        <begin position="807"/>
        <end position="827"/>
    </location>
</feature>
<evidence type="ECO:0000256" key="1">
    <source>
        <dbReference type="ARBA" id="ARBA00000707"/>
    </source>
</evidence>
<feature type="region of interest" description="Disordered" evidence="8">
    <location>
        <begin position="993"/>
        <end position="1029"/>
    </location>
</feature>
<feature type="region of interest" description="Disordered" evidence="8">
    <location>
        <begin position="667"/>
        <end position="723"/>
    </location>
</feature>
<evidence type="ECO:0000256" key="8">
    <source>
        <dbReference type="SAM" id="MobiDB-lite"/>
    </source>
</evidence>
<evidence type="ECO:0000313" key="10">
    <source>
        <dbReference type="EMBL" id="TDL19600.1"/>
    </source>
</evidence>
<dbReference type="Proteomes" id="UP000294933">
    <property type="component" value="Unassembled WGS sequence"/>
</dbReference>
<evidence type="ECO:0000313" key="11">
    <source>
        <dbReference type="Proteomes" id="UP000294933"/>
    </source>
</evidence>
<organism evidence="10 11">
    <name type="scientific">Rickenella mellea</name>
    <dbReference type="NCBI Taxonomy" id="50990"/>
    <lineage>
        <taxon>Eukaryota</taxon>
        <taxon>Fungi</taxon>
        <taxon>Dikarya</taxon>
        <taxon>Basidiomycota</taxon>
        <taxon>Agaricomycotina</taxon>
        <taxon>Agaricomycetes</taxon>
        <taxon>Hymenochaetales</taxon>
        <taxon>Rickenellaceae</taxon>
        <taxon>Rickenella</taxon>
    </lineage>
</organism>
<dbReference type="GO" id="GO:0004843">
    <property type="term" value="F:cysteine-type deubiquitinase activity"/>
    <property type="evidence" value="ECO:0007669"/>
    <property type="project" value="UniProtKB-EC"/>
</dbReference>
<feature type="region of interest" description="Disordered" evidence="8">
    <location>
        <begin position="163"/>
        <end position="201"/>
    </location>
</feature>
<dbReference type="GO" id="GO:0016579">
    <property type="term" value="P:protein deubiquitination"/>
    <property type="evidence" value="ECO:0007669"/>
    <property type="project" value="InterPro"/>
</dbReference>
<dbReference type="InterPro" id="IPR018200">
    <property type="entry name" value="USP_CS"/>
</dbReference>
<comment type="catalytic activity">
    <reaction evidence="1">
        <text>Thiol-dependent hydrolysis of ester, thioester, amide, peptide and isopeptide bonds formed by the C-terminal Gly of ubiquitin (a 76-residue protein attached to proteins as an intracellular targeting signal).</text>
        <dbReference type="EC" id="3.4.19.12"/>
    </reaction>
</comment>
<evidence type="ECO:0000256" key="3">
    <source>
        <dbReference type="ARBA" id="ARBA00012759"/>
    </source>
</evidence>
<evidence type="ECO:0000259" key="9">
    <source>
        <dbReference type="PROSITE" id="PS50235"/>
    </source>
</evidence>
<dbReference type="EMBL" id="ML170195">
    <property type="protein sequence ID" value="TDL19600.1"/>
    <property type="molecule type" value="Genomic_DNA"/>
</dbReference>
<dbReference type="EC" id="3.4.19.12" evidence="3"/>
<dbReference type="SUPFAM" id="SSF54001">
    <property type="entry name" value="Cysteine proteinases"/>
    <property type="match status" value="1"/>
</dbReference>